<feature type="region of interest" description="Disordered" evidence="6">
    <location>
        <begin position="76"/>
        <end position="185"/>
    </location>
</feature>
<dbReference type="GO" id="GO:0003690">
    <property type="term" value="F:double-stranded DNA binding"/>
    <property type="evidence" value="ECO:0007669"/>
    <property type="project" value="TreeGrafter"/>
</dbReference>
<dbReference type="InterPro" id="IPR036390">
    <property type="entry name" value="WH_DNA-bd_sf"/>
</dbReference>
<evidence type="ECO:0000313" key="9">
    <source>
        <dbReference type="Proteomes" id="UP000289738"/>
    </source>
</evidence>
<reference evidence="8 9" key="1">
    <citation type="submission" date="2019-01" db="EMBL/GenBank/DDBJ databases">
        <title>Sequencing of cultivated peanut Arachis hypogaea provides insights into genome evolution and oil improvement.</title>
        <authorList>
            <person name="Chen X."/>
        </authorList>
    </citation>
    <scope>NUCLEOTIDE SEQUENCE [LARGE SCALE GENOMIC DNA]</scope>
    <source>
        <strain evidence="9">cv. Fuhuasheng</strain>
        <tissue evidence="8">Leaves</tissue>
    </source>
</reference>
<evidence type="ECO:0000256" key="3">
    <source>
        <dbReference type="ARBA" id="ARBA00022737"/>
    </source>
</evidence>
<dbReference type="PROSITE" id="PS51504">
    <property type="entry name" value="H15"/>
    <property type="match status" value="1"/>
</dbReference>
<dbReference type="InterPro" id="IPR036388">
    <property type="entry name" value="WH-like_DNA-bd_sf"/>
</dbReference>
<dbReference type="GO" id="GO:0000786">
    <property type="term" value="C:nucleosome"/>
    <property type="evidence" value="ECO:0007669"/>
    <property type="project" value="InterPro"/>
</dbReference>
<evidence type="ECO:0000256" key="4">
    <source>
        <dbReference type="ARBA" id="ARBA00023125"/>
    </source>
</evidence>
<dbReference type="PRINTS" id="PR00929">
    <property type="entry name" value="ATHOOK"/>
</dbReference>
<proteinExistence type="predicted"/>
<feature type="domain" description="H15" evidence="7">
    <location>
        <begin position="11"/>
        <end position="80"/>
    </location>
</feature>
<dbReference type="GO" id="GO:0006355">
    <property type="term" value="P:regulation of DNA-templated transcription"/>
    <property type="evidence" value="ECO:0007669"/>
    <property type="project" value="InterPro"/>
</dbReference>
<dbReference type="AlphaFoldDB" id="A0A445DQH9"/>
<evidence type="ECO:0000256" key="2">
    <source>
        <dbReference type="ARBA" id="ARBA00004286"/>
    </source>
</evidence>
<dbReference type="FunFam" id="1.10.10.10:FF:000493">
    <property type="entry name" value="HMG-Y-related protein A"/>
    <property type="match status" value="1"/>
</dbReference>
<dbReference type="GO" id="GO:0005730">
    <property type="term" value="C:nucleolus"/>
    <property type="evidence" value="ECO:0007669"/>
    <property type="project" value="TreeGrafter"/>
</dbReference>
<evidence type="ECO:0000313" key="8">
    <source>
        <dbReference type="EMBL" id="RYR65391.1"/>
    </source>
</evidence>
<evidence type="ECO:0000256" key="6">
    <source>
        <dbReference type="SAM" id="MobiDB-lite"/>
    </source>
</evidence>
<dbReference type="EMBL" id="SDMP01000003">
    <property type="protein sequence ID" value="RYR65391.1"/>
    <property type="molecule type" value="Genomic_DNA"/>
</dbReference>
<dbReference type="SUPFAM" id="SSF46785">
    <property type="entry name" value="Winged helix' DNA-binding domain"/>
    <property type="match status" value="1"/>
</dbReference>
<comment type="subcellular location">
    <subcellularLocation>
        <location evidence="2">Chromosome</location>
    </subcellularLocation>
    <subcellularLocation>
        <location evidence="1">Nucleus</location>
    </subcellularLocation>
</comment>
<dbReference type="Pfam" id="PF02178">
    <property type="entry name" value="AT_hook"/>
    <property type="match status" value="3"/>
</dbReference>
<dbReference type="Pfam" id="PF00538">
    <property type="entry name" value="Linker_histone"/>
    <property type="match status" value="1"/>
</dbReference>
<dbReference type="GO" id="GO:0006334">
    <property type="term" value="P:nucleosome assembly"/>
    <property type="evidence" value="ECO:0007669"/>
    <property type="project" value="InterPro"/>
</dbReference>
<dbReference type="SMART" id="SM00384">
    <property type="entry name" value="AT_hook"/>
    <property type="match status" value="4"/>
</dbReference>
<dbReference type="PANTHER" id="PTHR11467">
    <property type="entry name" value="HISTONE H1"/>
    <property type="match status" value="1"/>
</dbReference>
<dbReference type="Proteomes" id="UP000289738">
    <property type="component" value="Chromosome A03"/>
</dbReference>
<dbReference type="GO" id="GO:0031492">
    <property type="term" value="F:nucleosomal DNA binding"/>
    <property type="evidence" value="ECO:0007669"/>
    <property type="project" value="TreeGrafter"/>
</dbReference>
<evidence type="ECO:0000259" key="7">
    <source>
        <dbReference type="PROSITE" id="PS51504"/>
    </source>
</evidence>
<evidence type="ECO:0000256" key="1">
    <source>
        <dbReference type="ARBA" id="ARBA00004123"/>
    </source>
</evidence>
<keyword evidence="3" id="KW-0677">Repeat</keyword>
<dbReference type="PANTHER" id="PTHR11467:SF156">
    <property type="entry name" value="LINKER HISTONE H1 AND H5 FAMILY PROTEIN"/>
    <property type="match status" value="1"/>
</dbReference>
<keyword evidence="9" id="KW-1185">Reference proteome</keyword>
<name>A0A445DQH9_ARAHY</name>
<keyword evidence="4" id="KW-0238">DNA-binding</keyword>
<dbReference type="GO" id="GO:0045910">
    <property type="term" value="P:negative regulation of DNA recombination"/>
    <property type="evidence" value="ECO:0007669"/>
    <property type="project" value="TreeGrafter"/>
</dbReference>
<dbReference type="GO" id="GO:0030261">
    <property type="term" value="P:chromosome condensation"/>
    <property type="evidence" value="ECO:0007669"/>
    <property type="project" value="TreeGrafter"/>
</dbReference>
<gene>
    <name evidence="8" type="ORF">Ahy_A03g011320</name>
</gene>
<dbReference type="Gene3D" id="1.10.10.10">
    <property type="entry name" value="Winged helix-like DNA-binding domain superfamily/Winged helix DNA-binding domain"/>
    <property type="match status" value="1"/>
</dbReference>
<dbReference type="SMART" id="SM00526">
    <property type="entry name" value="H15"/>
    <property type="match status" value="1"/>
</dbReference>
<sequence>MATPEVNKPRSLPPYPEMILKAIEALNEENGSNKTTISKYIESTYGGLPQGHKALLNVHLAKMRDSGKLVFWKNNYTIRDPNTPPRRGRGRPPKPKDPLSPGTIVAPSRPRGRPPKDPNELPRPPKAKTSGGSGRPRGRPRKMARPSGGFDGSPPPMVVGGSPSGRGRGRPPKMKGPLAEISVDQ</sequence>
<organism evidence="8 9">
    <name type="scientific">Arachis hypogaea</name>
    <name type="common">Peanut</name>
    <dbReference type="NCBI Taxonomy" id="3818"/>
    <lineage>
        <taxon>Eukaryota</taxon>
        <taxon>Viridiplantae</taxon>
        <taxon>Streptophyta</taxon>
        <taxon>Embryophyta</taxon>
        <taxon>Tracheophyta</taxon>
        <taxon>Spermatophyta</taxon>
        <taxon>Magnoliopsida</taxon>
        <taxon>eudicotyledons</taxon>
        <taxon>Gunneridae</taxon>
        <taxon>Pentapetalae</taxon>
        <taxon>rosids</taxon>
        <taxon>fabids</taxon>
        <taxon>Fabales</taxon>
        <taxon>Fabaceae</taxon>
        <taxon>Papilionoideae</taxon>
        <taxon>50 kb inversion clade</taxon>
        <taxon>dalbergioids sensu lato</taxon>
        <taxon>Dalbergieae</taxon>
        <taxon>Pterocarpus clade</taxon>
        <taxon>Arachis</taxon>
    </lineage>
</organism>
<comment type="caution">
    <text evidence="8">The sequence shown here is derived from an EMBL/GenBank/DDBJ whole genome shotgun (WGS) entry which is preliminary data.</text>
</comment>
<dbReference type="InterPro" id="IPR000116">
    <property type="entry name" value="HMGA"/>
</dbReference>
<keyword evidence="5" id="KW-0539">Nucleus</keyword>
<dbReference type="InterPro" id="IPR005818">
    <property type="entry name" value="Histone_H1/H5_H15"/>
</dbReference>
<dbReference type="PRINTS" id="PR00930">
    <property type="entry name" value="HIGHMOBLTYIY"/>
</dbReference>
<accession>A0A445DQH9</accession>
<dbReference type="OrthoDB" id="1110759at2759"/>
<protein>
    <recommendedName>
        <fullName evidence="7">H15 domain-containing protein</fullName>
    </recommendedName>
</protein>
<evidence type="ECO:0000256" key="5">
    <source>
        <dbReference type="ARBA" id="ARBA00023242"/>
    </source>
</evidence>
<dbReference type="InterPro" id="IPR017956">
    <property type="entry name" value="AT_hook_DNA-bd_motif"/>
</dbReference>